<feature type="non-terminal residue" evidence="3">
    <location>
        <position position="1"/>
    </location>
</feature>
<dbReference type="InterPro" id="IPR051925">
    <property type="entry name" value="RNA-binding_domain"/>
</dbReference>
<dbReference type="Gene3D" id="3.30.110.60">
    <property type="entry name" value="YhbY-like"/>
    <property type="match status" value="1"/>
</dbReference>
<evidence type="ECO:0000313" key="3">
    <source>
        <dbReference type="EMBL" id="SVB53310.1"/>
    </source>
</evidence>
<dbReference type="GO" id="GO:0003723">
    <property type="term" value="F:RNA binding"/>
    <property type="evidence" value="ECO:0007669"/>
    <property type="project" value="UniProtKB-KW"/>
</dbReference>
<dbReference type="Pfam" id="PF01985">
    <property type="entry name" value="CRS1_YhbY"/>
    <property type="match status" value="1"/>
</dbReference>
<dbReference type="PANTHER" id="PTHR40065:SF3">
    <property type="entry name" value="RNA-BINDING PROTEIN YHBY"/>
    <property type="match status" value="1"/>
</dbReference>
<organism evidence="3">
    <name type="scientific">marine metagenome</name>
    <dbReference type="NCBI Taxonomy" id="408172"/>
    <lineage>
        <taxon>unclassified sequences</taxon>
        <taxon>metagenomes</taxon>
        <taxon>ecological metagenomes</taxon>
    </lineage>
</organism>
<evidence type="ECO:0000259" key="2">
    <source>
        <dbReference type="PROSITE" id="PS51295"/>
    </source>
</evidence>
<keyword evidence="1" id="KW-0694">RNA-binding</keyword>
<protein>
    <recommendedName>
        <fullName evidence="2">CRM domain-containing protein</fullName>
    </recommendedName>
</protein>
<dbReference type="InterPro" id="IPR035920">
    <property type="entry name" value="YhbY-like_sf"/>
</dbReference>
<accession>A0A382ERF2</accession>
<dbReference type="AlphaFoldDB" id="A0A382ERF2"/>
<feature type="domain" description="CRM" evidence="2">
    <location>
        <begin position="1"/>
        <end position="74"/>
    </location>
</feature>
<sequence>VGKSGITPAVVRSVDEAYRNSELIKARLERSWEIDRKEGAQELAAATESHLIQVLGRTVLLYRPDPDEPEIRLPD</sequence>
<evidence type="ECO:0000256" key="1">
    <source>
        <dbReference type="ARBA" id="ARBA00022884"/>
    </source>
</evidence>
<dbReference type="PANTHER" id="PTHR40065">
    <property type="entry name" value="RNA-BINDING PROTEIN YHBY"/>
    <property type="match status" value="1"/>
</dbReference>
<dbReference type="SUPFAM" id="SSF75471">
    <property type="entry name" value="YhbY-like"/>
    <property type="match status" value="1"/>
</dbReference>
<dbReference type="EMBL" id="UINC01045943">
    <property type="protein sequence ID" value="SVB53310.1"/>
    <property type="molecule type" value="Genomic_DNA"/>
</dbReference>
<dbReference type="SMART" id="SM01103">
    <property type="entry name" value="CRS1_YhbY"/>
    <property type="match status" value="1"/>
</dbReference>
<proteinExistence type="predicted"/>
<dbReference type="InterPro" id="IPR001890">
    <property type="entry name" value="RNA-binding_CRM"/>
</dbReference>
<name>A0A382ERF2_9ZZZZ</name>
<reference evidence="3" key="1">
    <citation type="submission" date="2018-05" db="EMBL/GenBank/DDBJ databases">
        <authorList>
            <person name="Lanie J.A."/>
            <person name="Ng W.-L."/>
            <person name="Kazmierczak K.M."/>
            <person name="Andrzejewski T.M."/>
            <person name="Davidsen T.M."/>
            <person name="Wayne K.J."/>
            <person name="Tettelin H."/>
            <person name="Glass J.I."/>
            <person name="Rusch D."/>
            <person name="Podicherti R."/>
            <person name="Tsui H.-C.T."/>
            <person name="Winkler M.E."/>
        </authorList>
    </citation>
    <scope>NUCLEOTIDE SEQUENCE</scope>
</reference>
<gene>
    <name evidence="3" type="ORF">METZ01_LOCUS206164</name>
</gene>
<dbReference type="PROSITE" id="PS51295">
    <property type="entry name" value="CRM"/>
    <property type="match status" value="1"/>
</dbReference>